<dbReference type="KEGG" id="nhe:NECHADRAFT_88021"/>
<feature type="compositionally biased region" description="Basic and acidic residues" evidence="6">
    <location>
        <begin position="1"/>
        <end position="16"/>
    </location>
</feature>
<dbReference type="PANTHER" id="PTHR48022">
    <property type="entry name" value="PLASTIDIC GLUCOSE TRANSPORTER 4"/>
    <property type="match status" value="1"/>
</dbReference>
<evidence type="ECO:0000256" key="4">
    <source>
        <dbReference type="ARBA" id="ARBA00022989"/>
    </source>
</evidence>
<feature type="transmembrane region" description="Helical" evidence="7">
    <location>
        <begin position="203"/>
        <end position="222"/>
    </location>
</feature>
<feature type="transmembrane region" description="Helical" evidence="7">
    <location>
        <begin position="140"/>
        <end position="162"/>
    </location>
</feature>
<dbReference type="PROSITE" id="PS50850">
    <property type="entry name" value="MFS"/>
    <property type="match status" value="1"/>
</dbReference>
<keyword evidence="3 7" id="KW-0812">Transmembrane</keyword>
<dbReference type="Pfam" id="PF00083">
    <property type="entry name" value="Sugar_tr"/>
    <property type="match status" value="2"/>
</dbReference>
<evidence type="ECO:0000313" key="10">
    <source>
        <dbReference type="Proteomes" id="UP000005206"/>
    </source>
</evidence>
<evidence type="ECO:0000256" key="5">
    <source>
        <dbReference type="ARBA" id="ARBA00023136"/>
    </source>
</evidence>
<feature type="domain" description="Major facilitator superfamily (MFS) profile" evidence="8">
    <location>
        <begin position="66"/>
        <end position="425"/>
    </location>
</feature>
<accession>C7ZN93</accession>
<keyword evidence="5 7" id="KW-0472">Membrane</keyword>
<evidence type="ECO:0000256" key="6">
    <source>
        <dbReference type="SAM" id="MobiDB-lite"/>
    </source>
</evidence>
<comment type="similarity">
    <text evidence="2">Belongs to the major facilitator superfamily. Sugar transporter (TC 2.A.1.1) family.</text>
</comment>
<evidence type="ECO:0000256" key="7">
    <source>
        <dbReference type="SAM" id="Phobius"/>
    </source>
</evidence>
<dbReference type="GO" id="GO:0016020">
    <property type="term" value="C:membrane"/>
    <property type="evidence" value="ECO:0007669"/>
    <property type="project" value="UniProtKB-SubCell"/>
</dbReference>
<dbReference type="InterPro" id="IPR036259">
    <property type="entry name" value="MFS_trans_sf"/>
</dbReference>
<name>C7ZN93_FUSV7</name>
<evidence type="ECO:0000256" key="2">
    <source>
        <dbReference type="ARBA" id="ARBA00010992"/>
    </source>
</evidence>
<dbReference type="GeneID" id="9678063"/>
<dbReference type="InterPro" id="IPR005829">
    <property type="entry name" value="Sugar_transporter_CS"/>
</dbReference>
<proteinExistence type="inferred from homology"/>
<keyword evidence="10" id="KW-1185">Reference proteome</keyword>
<feature type="transmembrane region" description="Helical" evidence="7">
    <location>
        <begin position="64"/>
        <end position="88"/>
    </location>
</feature>
<dbReference type="PANTHER" id="PTHR48022:SF78">
    <property type="entry name" value="MONOSACCHARIDE TRANSPORTER, PUTATIVE (AFU_ORTHOLOGUE AFUA_2G02110)-RELATED"/>
    <property type="match status" value="1"/>
</dbReference>
<protein>
    <recommendedName>
        <fullName evidence="8">Major facilitator superfamily (MFS) profile domain-containing protein</fullName>
    </recommendedName>
</protein>
<feature type="transmembrane region" description="Helical" evidence="7">
    <location>
        <begin position="286"/>
        <end position="306"/>
    </location>
</feature>
<dbReference type="InterPro" id="IPR005828">
    <property type="entry name" value="MFS_sugar_transport-like"/>
</dbReference>
<feature type="transmembrane region" description="Helical" evidence="7">
    <location>
        <begin position="108"/>
        <end position="128"/>
    </location>
</feature>
<keyword evidence="4 7" id="KW-1133">Transmembrane helix</keyword>
<dbReference type="SUPFAM" id="SSF103473">
    <property type="entry name" value="MFS general substrate transporter"/>
    <property type="match status" value="1"/>
</dbReference>
<dbReference type="Gene3D" id="1.20.1250.20">
    <property type="entry name" value="MFS general substrate transporter like domains"/>
    <property type="match status" value="2"/>
</dbReference>
<dbReference type="EMBL" id="GG698964">
    <property type="protein sequence ID" value="EEU34517.1"/>
    <property type="molecule type" value="Genomic_DNA"/>
</dbReference>
<dbReference type="InterPro" id="IPR050360">
    <property type="entry name" value="MFS_Sugar_Transporters"/>
</dbReference>
<dbReference type="PROSITE" id="PS00216">
    <property type="entry name" value="SUGAR_TRANSPORT_1"/>
    <property type="match status" value="1"/>
</dbReference>
<feature type="compositionally biased region" description="Polar residues" evidence="6">
    <location>
        <begin position="19"/>
        <end position="33"/>
    </location>
</feature>
<dbReference type="OrthoDB" id="2544694at2759"/>
<feature type="transmembrane region" description="Helical" evidence="7">
    <location>
        <begin position="229"/>
        <end position="247"/>
    </location>
</feature>
<evidence type="ECO:0000259" key="8">
    <source>
        <dbReference type="PROSITE" id="PS50850"/>
    </source>
</evidence>
<dbReference type="Proteomes" id="UP000005206">
    <property type="component" value="Chromosome 13"/>
</dbReference>
<evidence type="ECO:0000313" key="9">
    <source>
        <dbReference type="EMBL" id="EEU34517.1"/>
    </source>
</evidence>
<evidence type="ECO:0000256" key="3">
    <source>
        <dbReference type="ARBA" id="ARBA00022692"/>
    </source>
</evidence>
<sequence>MDDFTSIKEAKADARVEPASSSDIDVGQSTPTLHASAPPSWARYLPGPSPTYRFKGLSRSLSRIGVTACGCMIFLLSGYNVALMGGVSSLPQYLQVVGLTDGSRKTELLIGTINAMYWIGVIFGALGVGWLSDTIGRRRALVVCLLYATIIIPIFASLQGFAWGLALRLLNGVAVGAIDSVGLNWTAETADHKRRGLAIGTELVFAPTAASIAFFMVLSAFFVQFSTQIMVGVGLVSAYGILLFETGGFAPDLAALLTGGAIATQALFGIPGAFLADKMGRRRAMWVGALISAVILLLIGVCGYFVDKHAEMNPDLAKTYGLVIILPHSLSRVPELDTDLLVGYDSLGALHLPLRDLPGTVPHTREFNWYCRVRDIIVPSQHDWPDHVLCNRLWVVVLDLWFGFHCHICDILLHARNRRENTGGD</sequence>
<dbReference type="GO" id="GO:0005351">
    <property type="term" value="F:carbohydrate:proton symporter activity"/>
    <property type="evidence" value="ECO:0007669"/>
    <property type="project" value="TreeGrafter"/>
</dbReference>
<gene>
    <name evidence="9" type="ORF">NECHADRAFT_88021</name>
</gene>
<reference evidence="9 10" key="1">
    <citation type="journal article" date="2009" name="PLoS Genet.">
        <title>The genome of Nectria haematococca: contribution of supernumerary chromosomes to gene expansion.</title>
        <authorList>
            <person name="Coleman J.J."/>
            <person name="Rounsley S.D."/>
            <person name="Rodriguez-Carres M."/>
            <person name="Kuo A."/>
            <person name="Wasmann C.C."/>
            <person name="Grimwood J."/>
            <person name="Schmutz J."/>
            <person name="Taga M."/>
            <person name="White G.J."/>
            <person name="Zhou S."/>
            <person name="Schwartz D.C."/>
            <person name="Freitag M."/>
            <person name="Ma L.J."/>
            <person name="Danchin E.G."/>
            <person name="Henrissat B."/>
            <person name="Coutinho P.M."/>
            <person name="Nelson D.R."/>
            <person name="Straney D."/>
            <person name="Napoli C.A."/>
            <person name="Barker B.M."/>
            <person name="Gribskov M."/>
            <person name="Rep M."/>
            <person name="Kroken S."/>
            <person name="Molnar I."/>
            <person name="Rensing C."/>
            <person name="Kennell J.C."/>
            <person name="Zamora J."/>
            <person name="Farman M.L."/>
            <person name="Selker E.U."/>
            <person name="Salamov A."/>
            <person name="Shapiro H."/>
            <person name="Pangilinan J."/>
            <person name="Lindquist E."/>
            <person name="Lamers C."/>
            <person name="Grigoriev I.V."/>
            <person name="Geiser D.M."/>
            <person name="Covert S.F."/>
            <person name="Temporini E."/>
            <person name="Vanetten H.D."/>
        </authorList>
    </citation>
    <scope>NUCLEOTIDE SEQUENCE [LARGE SCALE GENOMIC DNA]</scope>
    <source>
        <strain evidence="10">ATCC MYA-4622 / CBS 123669 / FGSC 9596 / NRRL 45880 / 77-13-4</strain>
    </source>
</reference>
<dbReference type="HOGENOM" id="CLU_645717_0_0_1"/>
<dbReference type="InterPro" id="IPR020846">
    <property type="entry name" value="MFS_dom"/>
</dbReference>
<dbReference type="VEuPathDB" id="FungiDB:NECHADRAFT_88021"/>
<dbReference type="InParanoid" id="C7ZN93"/>
<feature type="region of interest" description="Disordered" evidence="6">
    <location>
        <begin position="1"/>
        <end position="35"/>
    </location>
</feature>
<dbReference type="AlphaFoldDB" id="C7ZN93"/>
<feature type="transmembrane region" description="Helical" evidence="7">
    <location>
        <begin position="253"/>
        <end position="274"/>
    </location>
</feature>
<comment type="subcellular location">
    <subcellularLocation>
        <location evidence="1">Membrane</location>
        <topology evidence="1">Multi-pass membrane protein</topology>
    </subcellularLocation>
</comment>
<evidence type="ECO:0000256" key="1">
    <source>
        <dbReference type="ARBA" id="ARBA00004141"/>
    </source>
</evidence>
<dbReference type="RefSeq" id="XP_003040230.1">
    <property type="nucleotide sequence ID" value="XM_003040184.1"/>
</dbReference>
<organism evidence="9 10">
    <name type="scientific">Fusarium vanettenii (strain ATCC MYA-4622 / CBS 123669 / FGSC 9596 / NRRL 45880 / 77-13-4)</name>
    <name type="common">Fusarium solani subsp. pisi</name>
    <dbReference type="NCBI Taxonomy" id="660122"/>
    <lineage>
        <taxon>Eukaryota</taxon>
        <taxon>Fungi</taxon>
        <taxon>Dikarya</taxon>
        <taxon>Ascomycota</taxon>
        <taxon>Pezizomycotina</taxon>
        <taxon>Sordariomycetes</taxon>
        <taxon>Hypocreomycetidae</taxon>
        <taxon>Hypocreales</taxon>
        <taxon>Nectriaceae</taxon>
        <taxon>Fusarium</taxon>
        <taxon>Fusarium solani species complex</taxon>
        <taxon>Fusarium vanettenii</taxon>
    </lineage>
</organism>